<dbReference type="Proteomes" id="UP000693972">
    <property type="component" value="Unassembled WGS sequence"/>
</dbReference>
<dbReference type="InterPro" id="IPR008535">
    <property type="entry name" value="DUF817"/>
</dbReference>
<feature type="transmembrane region" description="Helical" evidence="1">
    <location>
        <begin position="84"/>
        <end position="104"/>
    </location>
</feature>
<proteinExistence type="predicted"/>
<dbReference type="PIRSF" id="PIRSF009141">
    <property type="entry name" value="UCP009141"/>
    <property type="match status" value="1"/>
</dbReference>
<sequence length="281" mass="32223">MADTGVAKLERITARALGFVVFFAKLLYAALFGVMILSAIILTRLIWNPDWALARYDALVIFAVVTQIVFIWRGLETWEEAKVIAIFHITGTLMEIFKLAQGSWDYPDQGILEIGGVPLFSGFMYASVGSFIARSIRLFHIQFAPYPAFWMTYLLAVAIYVNFYTHHYTYDIRWVLFAATLVLFWRTRIWFFIRDTPRAIRLPVGAFLSAWLLWVAENVGTFTRTWTYEVQGDYGLVDIGKFGSWYLLLFVAFVTVTLVVRDAMHPHPIHAPSRGIAPTRN</sequence>
<feature type="transmembrane region" description="Helical" evidence="1">
    <location>
        <begin position="53"/>
        <end position="72"/>
    </location>
</feature>
<reference evidence="2 3" key="1">
    <citation type="submission" date="2021-07" db="EMBL/GenBank/DDBJ databases">
        <title>Karlodiniumbacter phycospheric gen. nov., sp. nov., a phycosphere bacterium isolated from karlodinium veneficum.</title>
        <authorList>
            <person name="Peng Y."/>
            <person name="Jiang L."/>
            <person name="Lee J."/>
        </authorList>
    </citation>
    <scope>NUCLEOTIDE SEQUENCE</scope>
    <source>
        <strain evidence="2 3">N5</strain>
    </source>
</reference>
<keyword evidence="3" id="KW-1185">Reference proteome</keyword>
<organism evidence="2">
    <name type="scientific">Gymnodinialimonas phycosphaerae</name>
    <dbReference type="NCBI Taxonomy" id="2841589"/>
    <lineage>
        <taxon>Bacteria</taxon>
        <taxon>Pseudomonadati</taxon>
        <taxon>Pseudomonadota</taxon>
        <taxon>Alphaproteobacteria</taxon>
        <taxon>Rhodobacterales</taxon>
        <taxon>Paracoccaceae</taxon>
        <taxon>Gymnodinialimonas</taxon>
    </lineage>
</organism>
<feature type="transmembrane region" description="Helical" evidence="1">
    <location>
        <begin position="144"/>
        <end position="164"/>
    </location>
</feature>
<feature type="transmembrane region" description="Helical" evidence="1">
    <location>
        <begin position="16"/>
        <end position="47"/>
    </location>
</feature>
<feature type="transmembrane region" description="Helical" evidence="1">
    <location>
        <begin position="199"/>
        <end position="216"/>
    </location>
</feature>
<feature type="transmembrane region" description="Helical" evidence="1">
    <location>
        <begin position="170"/>
        <end position="187"/>
    </location>
</feature>
<feature type="transmembrane region" description="Helical" evidence="1">
    <location>
        <begin position="110"/>
        <end position="132"/>
    </location>
</feature>
<dbReference type="EMBL" id="JAIMBW010000001">
    <property type="protein sequence ID" value="MBY4895128.1"/>
    <property type="molecule type" value="Genomic_DNA"/>
</dbReference>
<accession>A0A975TV00</accession>
<protein>
    <submittedName>
        <fullName evidence="2">DUF817 domain-containing protein</fullName>
    </submittedName>
</protein>
<feature type="transmembrane region" description="Helical" evidence="1">
    <location>
        <begin position="242"/>
        <end position="260"/>
    </location>
</feature>
<dbReference type="EMBL" id="CP078073">
    <property type="protein sequence ID" value="QXL87731.1"/>
    <property type="molecule type" value="Genomic_DNA"/>
</dbReference>
<evidence type="ECO:0000313" key="3">
    <source>
        <dbReference type="Proteomes" id="UP000693972"/>
    </source>
</evidence>
<keyword evidence="1" id="KW-1133">Transmembrane helix</keyword>
<keyword evidence="1" id="KW-0812">Transmembrane</keyword>
<gene>
    <name evidence="2" type="ORF">KUL25_20395</name>
</gene>
<keyword evidence="1" id="KW-0472">Membrane</keyword>
<dbReference type="AlphaFoldDB" id="A0A975TV00"/>
<name>A0A975TV00_9RHOB</name>
<dbReference type="RefSeq" id="WP_257894584.1">
    <property type="nucleotide sequence ID" value="NZ_JAIMBW010000001.1"/>
</dbReference>
<dbReference type="Pfam" id="PF05675">
    <property type="entry name" value="DUF817"/>
    <property type="match status" value="1"/>
</dbReference>
<evidence type="ECO:0000313" key="2">
    <source>
        <dbReference type="EMBL" id="QXL87731.1"/>
    </source>
</evidence>
<evidence type="ECO:0000256" key="1">
    <source>
        <dbReference type="SAM" id="Phobius"/>
    </source>
</evidence>